<dbReference type="GO" id="GO:0004519">
    <property type="term" value="F:endonuclease activity"/>
    <property type="evidence" value="ECO:0007669"/>
    <property type="project" value="UniProtKB-KW"/>
</dbReference>
<dbReference type="AlphaFoldDB" id="A0A4Z0QY07"/>
<evidence type="ECO:0000256" key="6">
    <source>
        <dbReference type="ARBA" id="ARBA00022884"/>
    </source>
</evidence>
<dbReference type="Pfam" id="PF00488">
    <property type="entry name" value="MutS_V"/>
    <property type="match status" value="1"/>
</dbReference>
<dbReference type="InterPro" id="IPR027417">
    <property type="entry name" value="P-loop_NTPase"/>
</dbReference>
<evidence type="ECO:0000259" key="8">
    <source>
        <dbReference type="PROSITE" id="PS00486"/>
    </source>
</evidence>
<dbReference type="GO" id="GO:0140664">
    <property type="term" value="F:ATP-dependent DNA damage sensor activity"/>
    <property type="evidence" value="ECO:0007669"/>
    <property type="project" value="InterPro"/>
</dbReference>
<dbReference type="PANTHER" id="PTHR48466">
    <property type="entry name" value="OS10G0509000 PROTEIN-RELATED"/>
    <property type="match status" value="1"/>
</dbReference>
<dbReference type="PIRSF" id="PIRSF005814">
    <property type="entry name" value="MutS_YshD"/>
    <property type="match status" value="1"/>
</dbReference>
<dbReference type="GO" id="GO:0006298">
    <property type="term" value="P:mismatch repair"/>
    <property type="evidence" value="ECO:0007669"/>
    <property type="project" value="InterPro"/>
</dbReference>
<proteinExistence type="predicted"/>
<keyword evidence="1" id="KW-0540">Nuclease</keyword>
<evidence type="ECO:0000313" key="10">
    <source>
        <dbReference type="Proteomes" id="UP000298460"/>
    </source>
</evidence>
<feature type="domain" description="DNA mismatch repair proteins mutS family" evidence="8">
    <location>
        <begin position="402"/>
        <end position="418"/>
    </location>
</feature>
<evidence type="ECO:0000256" key="1">
    <source>
        <dbReference type="ARBA" id="ARBA00022722"/>
    </source>
</evidence>
<dbReference type="SMART" id="SM00533">
    <property type="entry name" value="MUTSd"/>
    <property type="match status" value="1"/>
</dbReference>
<dbReference type="SUPFAM" id="SSF48334">
    <property type="entry name" value="DNA repair protein MutS, domain III"/>
    <property type="match status" value="1"/>
</dbReference>
<evidence type="ECO:0000313" key="9">
    <source>
        <dbReference type="EMBL" id="TGE35652.1"/>
    </source>
</evidence>
<dbReference type="InterPro" id="IPR005747">
    <property type="entry name" value="MutS2"/>
</dbReference>
<dbReference type="GO" id="GO:0045910">
    <property type="term" value="P:negative regulation of DNA recombination"/>
    <property type="evidence" value="ECO:0007669"/>
    <property type="project" value="InterPro"/>
</dbReference>
<accession>A0A4Z0QY07</accession>
<keyword evidence="7" id="KW-0238">DNA-binding</keyword>
<dbReference type="Gene3D" id="3.40.50.300">
    <property type="entry name" value="P-loop containing nucleotide triphosphate hydrolases"/>
    <property type="match status" value="1"/>
</dbReference>
<evidence type="ECO:0000256" key="4">
    <source>
        <dbReference type="ARBA" id="ARBA00022801"/>
    </source>
</evidence>
<keyword evidence="4" id="KW-0378">Hydrolase</keyword>
<evidence type="ECO:0000256" key="5">
    <source>
        <dbReference type="ARBA" id="ARBA00022840"/>
    </source>
</evidence>
<dbReference type="OrthoDB" id="9808166at2"/>
<dbReference type="InterPro" id="IPR000432">
    <property type="entry name" value="DNA_mismatch_repair_MutS_C"/>
</dbReference>
<dbReference type="GO" id="GO:0005524">
    <property type="term" value="F:ATP binding"/>
    <property type="evidence" value="ECO:0007669"/>
    <property type="project" value="UniProtKB-KW"/>
</dbReference>
<evidence type="ECO:0000256" key="3">
    <source>
        <dbReference type="ARBA" id="ARBA00022741"/>
    </source>
</evidence>
<dbReference type="GO" id="GO:0016887">
    <property type="term" value="F:ATP hydrolysis activity"/>
    <property type="evidence" value="ECO:0007669"/>
    <property type="project" value="InterPro"/>
</dbReference>
<dbReference type="InterPro" id="IPR036187">
    <property type="entry name" value="DNA_mismatch_repair_MutS_sf"/>
</dbReference>
<dbReference type="GO" id="GO:0030983">
    <property type="term" value="F:mismatched DNA binding"/>
    <property type="evidence" value="ECO:0007669"/>
    <property type="project" value="InterPro"/>
</dbReference>
<dbReference type="EMBL" id="SPQQ01000012">
    <property type="protein sequence ID" value="TGE35652.1"/>
    <property type="molecule type" value="Genomic_DNA"/>
</dbReference>
<evidence type="ECO:0000256" key="7">
    <source>
        <dbReference type="ARBA" id="ARBA00023125"/>
    </source>
</evidence>
<dbReference type="FunFam" id="3.40.50.300:FF:000830">
    <property type="entry name" value="Endonuclease MutS2"/>
    <property type="match status" value="1"/>
</dbReference>
<keyword evidence="3" id="KW-0547">Nucleotide-binding</keyword>
<reference evidence="9 10" key="1">
    <citation type="submission" date="2019-03" db="EMBL/GenBank/DDBJ databases">
        <title>Draft Genome Sequence of Desulfosporosinus fructosivorans Strain 63.6F, Isolated from Marine Sediment in the Baltic Sea.</title>
        <authorList>
            <person name="Hausmann B."/>
            <person name="Vandieken V."/>
            <person name="Pjevac P."/>
            <person name="Schreck K."/>
            <person name="Herbold C.W."/>
            <person name="Loy A."/>
        </authorList>
    </citation>
    <scope>NUCLEOTIDE SEQUENCE [LARGE SCALE GENOMIC DNA]</scope>
    <source>
        <strain evidence="9 10">63.6F</strain>
    </source>
</reference>
<dbReference type="RefSeq" id="WP_135551488.1">
    <property type="nucleotide sequence ID" value="NZ_SPQQ01000012.1"/>
</dbReference>
<protein>
    <submittedName>
        <fullName evidence="9">DNA mismatch repair protein MutS</fullName>
    </submittedName>
</protein>
<sequence>MKNYITLEFDKILKQLADKAQSNLVKARCLALTPSLNEAEVRRRLDETTQAKRIIEQIGTPPLPTMTDLQKVIDLITIDAMLTPDQIAHVSSFLVSCRRIKAYLEKAKSTDIIIAWYGESINQLSELENEIERCIRNGIVDDKASTELANIRRHTSITIDQIKAKLDALLRKNKTWFSESFVSLRNGHYTLPVKRQHKNNVAGSVIDLSQTGGTCFIEPTSVGRLQSELSALQIEEDSEVRRILYSLTALISDSLPTIKQNIETMETLDFLFAKGKLSLSMKASSVIINSERKILMINARHPLLNPETAIPLNFEVDYTTNGVVITGPNTGGKTVALKTVGLLSLMAQSGLHVPAEENSIFCLHNLVLCDIGDGQSITENLSTFSSHIKNIIAILSQANHESLVLLDELGSGTDPAEGMGLAIAILDELSAKKCLFVVTTHYPEIKEYAANKPGLVNARMAFDKESLLPLYRLEIGEAGASCALYIAERLGMQQHMLIRAHEAAYGNSTNQYEGALQQSNPLPAQATIVPQIVKQEASKPKVPSRSETFNLGDSVIVYPQKETGIVYARSNAKGEIGVQIKGKKSLINHKRLKLRIAASELYPADYDFSIIFDSVSNRKAHHQLEKGHYEGNVIVNEWDRK</sequence>
<gene>
    <name evidence="9" type="ORF">E4K67_24300</name>
</gene>
<dbReference type="PROSITE" id="PS00486">
    <property type="entry name" value="DNA_MISMATCH_REPAIR_2"/>
    <property type="match status" value="1"/>
</dbReference>
<dbReference type="SUPFAM" id="SSF52540">
    <property type="entry name" value="P-loop containing nucleoside triphosphate hydrolases"/>
    <property type="match status" value="1"/>
</dbReference>
<dbReference type="GO" id="GO:0019843">
    <property type="term" value="F:rRNA binding"/>
    <property type="evidence" value="ECO:0007669"/>
    <property type="project" value="UniProtKB-KW"/>
</dbReference>
<dbReference type="SMART" id="SM00534">
    <property type="entry name" value="MUTSac"/>
    <property type="match status" value="1"/>
</dbReference>
<evidence type="ECO:0000256" key="2">
    <source>
        <dbReference type="ARBA" id="ARBA00022730"/>
    </source>
</evidence>
<keyword evidence="10" id="KW-1185">Reference proteome</keyword>
<dbReference type="PANTHER" id="PTHR48466:SF2">
    <property type="entry name" value="OS10G0509000 PROTEIN"/>
    <property type="match status" value="1"/>
</dbReference>
<organism evidence="9 10">
    <name type="scientific">Desulfosporosinus fructosivorans</name>
    <dbReference type="NCBI Taxonomy" id="2018669"/>
    <lineage>
        <taxon>Bacteria</taxon>
        <taxon>Bacillati</taxon>
        <taxon>Bacillota</taxon>
        <taxon>Clostridia</taxon>
        <taxon>Eubacteriales</taxon>
        <taxon>Desulfitobacteriaceae</taxon>
        <taxon>Desulfosporosinus</taxon>
    </lineage>
</organism>
<keyword evidence="6" id="KW-0694">RNA-binding</keyword>
<dbReference type="InterPro" id="IPR045076">
    <property type="entry name" value="MutS"/>
</dbReference>
<keyword evidence="5" id="KW-0067">ATP-binding</keyword>
<keyword evidence="2" id="KW-0699">rRNA-binding</keyword>
<dbReference type="NCBIfam" id="TIGR01069">
    <property type="entry name" value="mutS2"/>
    <property type="match status" value="1"/>
</dbReference>
<name>A0A4Z0QY07_9FIRM</name>
<dbReference type="Proteomes" id="UP000298460">
    <property type="component" value="Unassembled WGS sequence"/>
</dbReference>
<dbReference type="InterPro" id="IPR007696">
    <property type="entry name" value="DNA_mismatch_repair_MutS_core"/>
</dbReference>
<comment type="caution">
    <text evidence="9">The sequence shown here is derived from an EMBL/GenBank/DDBJ whole genome shotgun (WGS) entry which is preliminary data.</text>
</comment>